<dbReference type="GO" id="GO:0005634">
    <property type="term" value="C:nucleus"/>
    <property type="evidence" value="ECO:0007669"/>
    <property type="project" value="TreeGrafter"/>
</dbReference>
<name>D2VQU8_NAEGR</name>
<dbReference type="AlphaFoldDB" id="D2VQU8"/>
<dbReference type="InterPro" id="IPR027038">
    <property type="entry name" value="RanGap"/>
</dbReference>
<dbReference type="GO" id="GO:0005829">
    <property type="term" value="C:cytosol"/>
    <property type="evidence" value="ECO:0007669"/>
    <property type="project" value="TreeGrafter"/>
</dbReference>
<reference evidence="5 6" key="1">
    <citation type="journal article" date="2010" name="Cell">
        <title>The genome of Naegleria gruberi illuminates early eukaryotic versatility.</title>
        <authorList>
            <person name="Fritz-Laylin L.K."/>
            <person name="Prochnik S.E."/>
            <person name="Ginger M.L."/>
            <person name="Dacks J.B."/>
            <person name="Carpenter M.L."/>
            <person name="Field M.C."/>
            <person name="Kuo A."/>
            <person name="Paredez A."/>
            <person name="Chapman J."/>
            <person name="Pham J."/>
            <person name="Shu S."/>
            <person name="Neupane R."/>
            <person name="Cipriano M."/>
            <person name="Mancuso J."/>
            <person name="Tu H."/>
            <person name="Salamov A."/>
            <person name="Lindquist E."/>
            <person name="Shapiro H."/>
            <person name="Lucas S."/>
            <person name="Grigoriev I.V."/>
            <person name="Cande W.Z."/>
            <person name="Fulton C."/>
            <person name="Rokhsar D.S."/>
            <person name="Dawson S.C."/>
        </authorList>
    </citation>
    <scope>NUCLEOTIDE SEQUENCE [LARGE SCALE GENOMIC DNA]</scope>
    <source>
        <strain evidence="5 6">NEG-M</strain>
    </source>
</reference>
<evidence type="ECO:0000256" key="4">
    <source>
        <dbReference type="SAM" id="MobiDB-lite"/>
    </source>
</evidence>
<dbReference type="GO" id="GO:0031267">
    <property type="term" value="F:small GTPase binding"/>
    <property type="evidence" value="ECO:0007669"/>
    <property type="project" value="TreeGrafter"/>
</dbReference>
<dbReference type="KEGG" id="ngr:NAEGRDRAFT_51528"/>
<keyword evidence="6" id="KW-1185">Reference proteome</keyword>
<evidence type="ECO:0000256" key="2">
    <source>
        <dbReference type="ARBA" id="ARBA00022614"/>
    </source>
</evidence>
<evidence type="ECO:0000256" key="3">
    <source>
        <dbReference type="ARBA" id="ARBA00022737"/>
    </source>
</evidence>
<dbReference type="InterPro" id="IPR001611">
    <property type="entry name" value="Leu-rich_rpt"/>
</dbReference>
<dbReference type="GO" id="GO:0048471">
    <property type="term" value="C:perinuclear region of cytoplasm"/>
    <property type="evidence" value="ECO:0007669"/>
    <property type="project" value="TreeGrafter"/>
</dbReference>
<dbReference type="RefSeq" id="XP_002673445.1">
    <property type="nucleotide sequence ID" value="XM_002673399.1"/>
</dbReference>
<evidence type="ECO:0000313" key="6">
    <source>
        <dbReference type="Proteomes" id="UP000006671"/>
    </source>
</evidence>
<dbReference type="InterPro" id="IPR032675">
    <property type="entry name" value="LRR_dom_sf"/>
</dbReference>
<accession>D2VQU8</accession>
<dbReference type="PANTHER" id="PTHR24113">
    <property type="entry name" value="RAN GTPASE-ACTIVATING PROTEIN 1"/>
    <property type="match status" value="1"/>
</dbReference>
<dbReference type="OMA" id="CEYISTS"/>
<sequence length="342" mass="39165">MPPFKCSINTDDNDDDRMLKKLQALNKPNPPPKTKSSHKKRMEDKNQLKISPIGIPFEVIFDHVVKYLDIGTAHKKLRLVSRQWNDIILGNDEDYSVEFEIDIDFSRQQFLSKKFYSTAERGFFKNVTKLTMKALPQGMKKTENRTLIPGKTIVTRGYKENVGGSVLKFFPNLKVLNLNENEIPEEKFNWLLDLKSNQLEELYLEGNDFKLKTCEHISSCENLQSLTVLNLSHNQLTDAGCKLLSQSVCLQNLKNLNISSTDSSLDGLMYISNATFSCNLTILRANNNNLSDAFHQRITNGEFKFKSLQTFSIRNCEISQETQTQIAKDKKLISTTLDRILL</sequence>
<dbReference type="GO" id="GO:0005096">
    <property type="term" value="F:GTPase activator activity"/>
    <property type="evidence" value="ECO:0007669"/>
    <property type="project" value="UniProtKB-KW"/>
</dbReference>
<keyword evidence="2" id="KW-0433">Leucine-rich repeat</keyword>
<evidence type="ECO:0000313" key="5">
    <source>
        <dbReference type="EMBL" id="EFC40701.1"/>
    </source>
</evidence>
<organism evidence="6">
    <name type="scientific">Naegleria gruberi</name>
    <name type="common">Amoeba</name>
    <dbReference type="NCBI Taxonomy" id="5762"/>
    <lineage>
        <taxon>Eukaryota</taxon>
        <taxon>Discoba</taxon>
        <taxon>Heterolobosea</taxon>
        <taxon>Tetramitia</taxon>
        <taxon>Eutetramitia</taxon>
        <taxon>Vahlkampfiidae</taxon>
        <taxon>Naegleria</taxon>
    </lineage>
</organism>
<dbReference type="SUPFAM" id="SSF52047">
    <property type="entry name" value="RNI-like"/>
    <property type="match status" value="1"/>
</dbReference>
<evidence type="ECO:0000256" key="1">
    <source>
        <dbReference type="ARBA" id="ARBA00022468"/>
    </source>
</evidence>
<feature type="region of interest" description="Disordered" evidence="4">
    <location>
        <begin position="22"/>
        <end position="45"/>
    </location>
</feature>
<dbReference type="VEuPathDB" id="AmoebaDB:NAEGRDRAFT_51528"/>
<dbReference type="PANTHER" id="PTHR24113:SF12">
    <property type="entry name" value="RAN GTPASE-ACTIVATING PROTEIN 1"/>
    <property type="match status" value="1"/>
</dbReference>
<dbReference type="InParanoid" id="D2VQU8"/>
<proteinExistence type="predicted"/>
<dbReference type="OrthoDB" id="120976at2759"/>
<dbReference type="GO" id="GO:0006913">
    <property type="term" value="P:nucleocytoplasmic transport"/>
    <property type="evidence" value="ECO:0007669"/>
    <property type="project" value="TreeGrafter"/>
</dbReference>
<protein>
    <submittedName>
        <fullName evidence="5">Predicted protein</fullName>
    </submittedName>
</protein>
<keyword evidence="1" id="KW-0343">GTPase activation</keyword>
<dbReference type="Gene3D" id="3.80.10.10">
    <property type="entry name" value="Ribonuclease Inhibitor"/>
    <property type="match status" value="1"/>
</dbReference>
<dbReference type="Pfam" id="PF00560">
    <property type="entry name" value="LRR_1"/>
    <property type="match status" value="1"/>
</dbReference>
<dbReference type="Proteomes" id="UP000006671">
    <property type="component" value="Unassembled WGS sequence"/>
</dbReference>
<dbReference type="GeneID" id="8864521"/>
<keyword evidence="3" id="KW-0677">Repeat</keyword>
<gene>
    <name evidence="5" type="ORF">NAEGRDRAFT_51528</name>
</gene>
<dbReference type="EMBL" id="GG738890">
    <property type="protein sequence ID" value="EFC40701.1"/>
    <property type="molecule type" value="Genomic_DNA"/>
</dbReference>